<evidence type="ECO:0000313" key="2">
    <source>
        <dbReference type="EMBL" id="OWJ55666.1"/>
    </source>
</evidence>
<dbReference type="Proteomes" id="UP000058613">
    <property type="component" value="Chromosome"/>
</dbReference>
<dbReference type="Proteomes" id="UP000196694">
    <property type="component" value="Unassembled WGS sequence"/>
</dbReference>
<dbReference type="EMBL" id="CP013011">
    <property type="protein sequence ID" value="ALL01260.1"/>
    <property type="molecule type" value="Genomic_DNA"/>
</dbReference>
<reference evidence="1 3" key="1">
    <citation type="submission" date="2015-10" db="EMBL/GenBank/DDBJ databases">
        <title>Complete genome sequence of hyperthermophilic archaeon Pyrodictium delaneyi Su06.</title>
        <authorList>
            <person name="Jung J.-H."/>
            <person name="Lin J."/>
            <person name="Holden J.F."/>
            <person name="Park C.-S."/>
        </authorList>
    </citation>
    <scope>NUCLEOTIDE SEQUENCE [LARGE SCALE GENOMIC DNA]</scope>
    <source>
        <strain evidence="1 3">Su06</strain>
    </source>
</reference>
<protein>
    <submittedName>
        <fullName evidence="1">Uncharacterized protein</fullName>
    </submittedName>
</protein>
<organism evidence="1 3">
    <name type="scientific">Pyrodictium delaneyi</name>
    <dbReference type="NCBI Taxonomy" id="1273541"/>
    <lineage>
        <taxon>Archaea</taxon>
        <taxon>Thermoproteota</taxon>
        <taxon>Thermoprotei</taxon>
        <taxon>Desulfurococcales</taxon>
        <taxon>Pyrodictiaceae</taxon>
        <taxon>Pyrodictium</taxon>
    </lineage>
</organism>
<keyword evidence="4" id="KW-1185">Reference proteome</keyword>
<dbReference type="KEGG" id="pdl:Pyrde_1212"/>
<proteinExistence type="predicted"/>
<evidence type="ECO:0000313" key="4">
    <source>
        <dbReference type="Proteomes" id="UP000196694"/>
    </source>
</evidence>
<evidence type="ECO:0000313" key="3">
    <source>
        <dbReference type="Proteomes" id="UP000058613"/>
    </source>
</evidence>
<sequence>MGVTYGSLFSLGRGCMQGDWLLPVVYLTCTRAGLDRTSLARLLGVPGSTAKKLVWAAARRGLVRVEEGYIRATTRGLELIEKVEYVARRANKLVFLVQGRLLMVVVRPRRGLRAYSIPSSLACKVYSVVASGVDSPREVAARTGTHPKTASIVMRALQVLDCPGADCVLAELCGPGGKE</sequence>
<accession>A0A0P0N497</accession>
<dbReference type="AlphaFoldDB" id="A0A0P0N497"/>
<reference evidence="2 4" key="2">
    <citation type="submission" date="2017-05" db="EMBL/GenBank/DDBJ databases">
        <title>The draft genome of the hyperthermophilic archaeon 'Pyrodictium delaneyi strain Hulk', an iron and nitrate reducer, reveals the capacity for sulfate reduction.</title>
        <authorList>
            <person name="Demey L.M."/>
            <person name="Miller C."/>
            <person name="Manzella M."/>
            <person name="Reguera G."/>
            <person name="Kashefi K."/>
        </authorList>
    </citation>
    <scope>NUCLEOTIDE SEQUENCE [LARGE SCALE GENOMIC DNA]</scope>
    <source>
        <strain evidence="2 4">Hulk</strain>
    </source>
</reference>
<name>A0A0P0N497_9CREN</name>
<dbReference type="EMBL" id="NCQP01000001">
    <property type="protein sequence ID" value="OWJ55666.1"/>
    <property type="molecule type" value="Genomic_DNA"/>
</dbReference>
<gene>
    <name evidence="2" type="ORF">Pdsh_02470</name>
    <name evidence="1" type="ORF">Pyrde_1212</name>
</gene>
<evidence type="ECO:0000313" key="1">
    <source>
        <dbReference type="EMBL" id="ALL01260.1"/>
    </source>
</evidence>